<reference evidence="1" key="1">
    <citation type="submission" date="2020-07" db="EMBL/GenBank/DDBJ databases">
        <title>Huge and variable diversity of episymbiotic CPR bacteria and DPANN archaea in groundwater ecosystems.</title>
        <authorList>
            <person name="He C.Y."/>
            <person name="Keren R."/>
            <person name="Whittaker M."/>
            <person name="Farag I.F."/>
            <person name="Doudna J."/>
            <person name="Cate J.H.D."/>
            <person name="Banfield J.F."/>
        </authorList>
    </citation>
    <scope>NUCLEOTIDE SEQUENCE</scope>
    <source>
        <strain evidence="1">NC_groundwater_193_Ag_S-0.1um_51_7</strain>
    </source>
</reference>
<dbReference type="Proteomes" id="UP000724148">
    <property type="component" value="Unassembled WGS sequence"/>
</dbReference>
<gene>
    <name evidence="1" type="ORF">HYT40_02665</name>
</gene>
<protein>
    <submittedName>
        <fullName evidence="1">Uncharacterized protein</fullName>
    </submittedName>
</protein>
<organism evidence="1 2">
    <name type="scientific">Candidatus Sungiibacteriota bacterium</name>
    <dbReference type="NCBI Taxonomy" id="2750080"/>
    <lineage>
        <taxon>Bacteria</taxon>
        <taxon>Candidatus Sungiibacteriota</taxon>
    </lineage>
</organism>
<evidence type="ECO:0000313" key="2">
    <source>
        <dbReference type="Proteomes" id="UP000724148"/>
    </source>
</evidence>
<name>A0A931WNV0_9BACT</name>
<accession>A0A931WNV0</accession>
<proteinExistence type="predicted"/>
<comment type="caution">
    <text evidence="1">The sequence shown here is derived from an EMBL/GenBank/DDBJ whole genome shotgun (WGS) entry which is preliminary data.</text>
</comment>
<dbReference type="EMBL" id="JACOZA010000073">
    <property type="protein sequence ID" value="MBI2097028.1"/>
    <property type="molecule type" value="Genomic_DNA"/>
</dbReference>
<evidence type="ECO:0000313" key="1">
    <source>
        <dbReference type="EMBL" id="MBI2097028.1"/>
    </source>
</evidence>
<sequence>MSMTKIQKTLLVIIAIGVVGLATARVWLPRVGILYGLYSARREKWLDAVPIKREIPTPQEIPGSTELSYQGLTFRIPWGDVVSHTEGQTLTAGSQESSSSLVMASEVNLRDNMLAKTPEDFKTIEALYGKEATRSNYAVFKSVMHSTPAALSIFSSSRNSLPQLILVTLKRALVLNAGEGLYEFETPAIKGFQFGDAESRYISITFFDKDDKTYRLNIRGASPKYLDYILSSIENGR</sequence>
<dbReference type="AlphaFoldDB" id="A0A931WNV0"/>